<gene>
    <name evidence="2" type="ORF">ABIE37_002878</name>
</gene>
<sequence>MISTGTAGESSPSFANENGSHSTLAMHLTVVSSLDSQCREAATARLGRTHGNSVVVLHDLLDGSLVLRRVYRGGQLFERETTVLEHGCLSCTVRLDVVPTAERLAACGFDHVVLGLPPGVAAGMAVAELRRGLSRPAVMDNAVLAMDPADLDDHIWDRHTLFESGFTSMPQDERTSGEFLIGEFGQVDTVMVSPGLGAVLTGDPREGSEAWLLGLELLGQLAPHANVVGSAGEFRPGCFDDAEAAARNRPGVVRVPLSETPGSFRTVLHKTGRPLHPGRFRDALPQLAIGTHWLRGRLWIASAPTRRIAVQGIGPRVWLESTGNWLADSAGSGPGEGAAGKAGADVDAFLDWHPRHGDRGTVLAITGRSEDIDPTEIRELLDGCQLTEAEMKLDFGVWDDPLELSDAL</sequence>
<organism evidence="2 3">
    <name type="scientific">Arthrobacter bambusae</name>
    <dbReference type="NCBI Taxonomy" id="1338426"/>
    <lineage>
        <taxon>Bacteria</taxon>
        <taxon>Bacillati</taxon>
        <taxon>Actinomycetota</taxon>
        <taxon>Actinomycetes</taxon>
        <taxon>Micrococcales</taxon>
        <taxon>Micrococcaceae</taxon>
        <taxon>Arthrobacter</taxon>
    </lineage>
</organism>
<dbReference type="Pfam" id="PF07683">
    <property type="entry name" value="CobW_C"/>
    <property type="match status" value="1"/>
</dbReference>
<reference evidence="2 3" key="1">
    <citation type="submission" date="2024-06" db="EMBL/GenBank/DDBJ databases">
        <title>Sorghum-associated microbial communities from plants grown in Nebraska, USA.</title>
        <authorList>
            <person name="Schachtman D."/>
        </authorList>
    </citation>
    <scope>NUCLEOTIDE SEQUENCE [LARGE SCALE GENOMIC DNA]</scope>
    <source>
        <strain evidence="2 3">3552</strain>
    </source>
</reference>
<evidence type="ECO:0000313" key="2">
    <source>
        <dbReference type="EMBL" id="MET4541088.1"/>
    </source>
</evidence>
<feature type="domain" description="CobW C-terminal" evidence="1">
    <location>
        <begin position="264"/>
        <end position="385"/>
    </location>
</feature>
<dbReference type="PANTHER" id="PTHR43603">
    <property type="entry name" value="COBW DOMAIN-CONTAINING PROTEIN DDB_G0274527"/>
    <property type="match status" value="1"/>
</dbReference>
<keyword evidence="3" id="KW-1185">Reference proteome</keyword>
<dbReference type="PANTHER" id="PTHR43603:SF1">
    <property type="entry name" value="ZINC-REGULATED GTPASE METALLOPROTEIN ACTIVATOR 1"/>
    <property type="match status" value="1"/>
</dbReference>
<dbReference type="Proteomes" id="UP001549307">
    <property type="component" value="Unassembled WGS sequence"/>
</dbReference>
<accession>A0ABV2P8J0</accession>
<comment type="caution">
    <text evidence="2">The sequence shown here is derived from an EMBL/GenBank/DDBJ whole genome shotgun (WGS) entry which is preliminary data.</text>
</comment>
<dbReference type="SMART" id="SM00833">
    <property type="entry name" value="CobW_C"/>
    <property type="match status" value="1"/>
</dbReference>
<protein>
    <submittedName>
        <fullName evidence="2">G3E family GTPase</fullName>
    </submittedName>
</protein>
<dbReference type="InterPro" id="IPR051927">
    <property type="entry name" value="Zn_Chap_cDPG_Synth"/>
</dbReference>
<dbReference type="SUPFAM" id="SSF90002">
    <property type="entry name" value="Hypothetical protein YjiA, C-terminal domain"/>
    <property type="match status" value="1"/>
</dbReference>
<dbReference type="InterPro" id="IPR011629">
    <property type="entry name" value="CobW-like_C"/>
</dbReference>
<evidence type="ECO:0000259" key="1">
    <source>
        <dbReference type="SMART" id="SM00833"/>
    </source>
</evidence>
<proteinExistence type="predicted"/>
<dbReference type="EMBL" id="JBEPSN010000007">
    <property type="protein sequence ID" value="MET4541088.1"/>
    <property type="molecule type" value="Genomic_DNA"/>
</dbReference>
<evidence type="ECO:0000313" key="3">
    <source>
        <dbReference type="Proteomes" id="UP001549307"/>
    </source>
</evidence>
<name>A0ABV2P8J0_9MICC</name>